<dbReference type="Proteomes" id="UP000659388">
    <property type="component" value="Unassembled WGS sequence"/>
</dbReference>
<evidence type="ECO:0000256" key="4">
    <source>
        <dbReference type="ARBA" id="ARBA00023125"/>
    </source>
</evidence>
<dbReference type="SUPFAM" id="SSF88659">
    <property type="entry name" value="Sigma3 and sigma4 domains of RNA polymerase sigma factors"/>
    <property type="match status" value="1"/>
</dbReference>
<organism evidence="8 9">
    <name type="scientific">Fulvivirga sediminis</name>
    <dbReference type="NCBI Taxonomy" id="2803949"/>
    <lineage>
        <taxon>Bacteria</taxon>
        <taxon>Pseudomonadati</taxon>
        <taxon>Bacteroidota</taxon>
        <taxon>Cytophagia</taxon>
        <taxon>Cytophagales</taxon>
        <taxon>Fulvivirgaceae</taxon>
        <taxon>Fulvivirga</taxon>
    </lineage>
</organism>
<proteinExistence type="inferred from homology"/>
<dbReference type="AlphaFoldDB" id="A0A937F772"/>
<keyword evidence="4" id="KW-0238">DNA-binding</keyword>
<feature type="domain" description="RNA polymerase sigma-70 region 4" evidence="7">
    <location>
        <begin position="152"/>
        <end position="201"/>
    </location>
</feature>
<dbReference type="GO" id="GO:0016987">
    <property type="term" value="F:sigma factor activity"/>
    <property type="evidence" value="ECO:0007669"/>
    <property type="project" value="UniProtKB-KW"/>
</dbReference>
<evidence type="ECO:0000259" key="7">
    <source>
        <dbReference type="Pfam" id="PF04545"/>
    </source>
</evidence>
<evidence type="ECO:0000313" key="9">
    <source>
        <dbReference type="Proteomes" id="UP000659388"/>
    </source>
</evidence>
<evidence type="ECO:0000256" key="3">
    <source>
        <dbReference type="ARBA" id="ARBA00023082"/>
    </source>
</evidence>
<dbReference type="PANTHER" id="PTHR43133:SF46">
    <property type="entry name" value="RNA POLYMERASE SIGMA-70 FACTOR ECF SUBFAMILY"/>
    <property type="match status" value="1"/>
</dbReference>
<evidence type="ECO:0000313" key="8">
    <source>
        <dbReference type="EMBL" id="MBL3655248.1"/>
    </source>
</evidence>
<evidence type="ECO:0000259" key="6">
    <source>
        <dbReference type="Pfam" id="PF04542"/>
    </source>
</evidence>
<sequence>MVGYREEKETIRRLDTKDSATQGVTLLPDEKVWDEFRKGSESAFIAIYNSYFQILYNYGRQLSGDKELIKDCIQNTFITIRKSRRKLPAVLSVQAYLIKSFRNNLLRELKKSNRKISNEAAPLDFDLQASAEHILIEKQIQESQIRKMEESINQLSSRQKEAIYYYYYNNLTYLEIKDIMGFKSIEATRNLLYRAISTLRKFF</sequence>
<dbReference type="Gene3D" id="1.10.10.10">
    <property type="entry name" value="Winged helix-like DNA-binding domain superfamily/Winged helix DNA-binding domain"/>
    <property type="match status" value="1"/>
</dbReference>
<dbReference type="InterPro" id="IPR007630">
    <property type="entry name" value="RNA_pol_sigma70_r4"/>
</dbReference>
<dbReference type="RefSeq" id="WP_202242751.1">
    <property type="nucleotide sequence ID" value="NZ_JAESIY010000002.1"/>
</dbReference>
<keyword evidence="2" id="KW-0805">Transcription regulation</keyword>
<keyword evidence="9" id="KW-1185">Reference proteome</keyword>
<comment type="caution">
    <text evidence="8">The sequence shown here is derived from an EMBL/GenBank/DDBJ whole genome shotgun (WGS) entry which is preliminary data.</text>
</comment>
<protein>
    <submittedName>
        <fullName evidence="8">Sigma-70 family RNA polymerase sigma factor</fullName>
    </submittedName>
</protein>
<keyword evidence="5" id="KW-0804">Transcription</keyword>
<dbReference type="InterPro" id="IPR007627">
    <property type="entry name" value="RNA_pol_sigma70_r2"/>
</dbReference>
<dbReference type="PANTHER" id="PTHR43133">
    <property type="entry name" value="RNA POLYMERASE ECF-TYPE SIGMA FACTO"/>
    <property type="match status" value="1"/>
</dbReference>
<dbReference type="InterPro" id="IPR039425">
    <property type="entry name" value="RNA_pol_sigma-70-like"/>
</dbReference>
<dbReference type="NCBIfam" id="TIGR02937">
    <property type="entry name" value="sigma70-ECF"/>
    <property type="match status" value="1"/>
</dbReference>
<accession>A0A937F772</accession>
<evidence type="ECO:0000256" key="2">
    <source>
        <dbReference type="ARBA" id="ARBA00023015"/>
    </source>
</evidence>
<dbReference type="GO" id="GO:0003677">
    <property type="term" value="F:DNA binding"/>
    <property type="evidence" value="ECO:0007669"/>
    <property type="project" value="UniProtKB-KW"/>
</dbReference>
<feature type="domain" description="RNA polymerase sigma-70 region 2" evidence="6">
    <location>
        <begin position="48"/>
        <end position="114"/>
    </location>
</feature>
<dbReference type="SUPFAM" id="SSF88946">
    <property type="entry name" value="Sigma2 domain of RNA polymerase sigma factors"/>
    <property type="match status" value="1"/>
</dbReference>
<dbReference type="InterPro" id="IPR036388">
    <property type="entry name" value="WH-like_DNA-bd_sf"/>
</dbReference>
<dbReference type="EMBL" id="JAESIY010000002">
    <property type="protein sequence ID" value="MBL3655248.1"/>
    <property type="molecule type" value="Genomic_DNA"/>
</dbReference>
<dbReference type="Gene3D" id="1.10.1740.10">
    <property type="match status" value="1"/>
</dbReference>
<evidence type="ECO:0000256" key="5">
    <source>
        <dbReference type="ARBA" id="ARBA00023163"/>
    </source>
</evidence>
<gene>
    <name evidence="8" type="ORF">JL102_03845</name>
</gene>
<evidence type="ECO:0000256" key="1">
    <source>
        <dbReference type="ARBA" id="ARBA00010641"/>
    </source>
</evidence>
<dbReference type="InterPro" id="IPR014284">
    <property type="entry name" value="RNA_pol_sigma-70_dom"/>
</dbReference>
<dbReference type="Pfam" id="PF04542">
    <property type="entry name" value="Sigma70_r2"/>
    <property type="match status" value="1"/>
</dbReference>
<reference evidence="8" key="1">
    <citation type="submission" date="2021-01" db="EMBL/GenBank/DDBJ databases">
        <title>Fulvivirga kasyanovii gen. nov., sp nov., a novel member of the phylum Bacteroidetes isolated from seawater in a mussel farm.</title>
        <authorList>
            <person name="Zhao L.-H."/>
            <person name="Wang Z.-J."/>
        </authorList>
    </citation>
    <scope>NUCLEOTIDE SEQUENCE</scope>
    <source>
        <strain evidence="8">2943</strain>
    </source>
</reference>
<dbReference type="InterPro" id="IPR013324">
    <property type="entry name" value="RNA_pol_sigma_r3/r4-like"/>
</dbReference>
<dbReference type="Pfam" id="PF04545">
    <property type="entry name" value="Sigma70_r4"/>
    <property type="match status" value="1"/>
</dbReference>
<name>A0A937F772_9BACT</name>
<comment type="similarity">
    <text evidence="1">Belongs to the sigma-70 factor family. ECF subfamily.</text>
</comment>
<dbReference type="GO" id="GO:0006352">
    <property type="term" value="P:DNA-templated transcription initiation"/>
    <property type="evidence" value="ECO:0007669"/>
    <property type="project" value="InterPro"/>
</dbReference>
<dbReference type="InterPro" id="IPR013325">
    <property type="entry name" value="RNA_pol_sigma_r2"/>
</dbReference>
<keyword evidence="3" id="KW-0731">Sigma factor</keyword>